<evidence type="ECO:0000313" key="12">
    <source>
        <dbReference type="Proteomes" id="UP000249590"/>
    </source>
</evidence>
<evidence type="ECO:0000313" key="11">
    <source>
        <dbReference type="EMBL" id="RAH97675.1"/>
    </source>
</evidence>
<dbReference type="PROSITE" id="PS50112">
    <property type="entry name" value="PAS"/>
    <property type="match status" value="1"/>
</dbReference>
<dbReference type="InterPro" id="IPR036890">
    <property type="entry name" value="HATPase_C_sf"/>
</dbReference>
<dbReference type="InterPro" id="IPR005467">
    <property type="entry name" value="His_kinase_dom"/>
</dbReference>
<comment type="catalytic activity">
    <reaction evidence="1">
        <text>ATP + protein L-histidine = ADP + protein N-phospho-L-histidine.</text>
        <dbReference type="EC" id="2.7.13.3"/>
    </reaction>
</comment>
<dbReference type="EMBL" id="QHHQ01000008">
    <property type="protein sequence ID" value="RAH97675.1"/>
    <property type="molecule type" value="Genomic_DNA"/>
</dbReference>
<dbReference type="InterPro" id="IPR003594">
    <property type="entry name" value="HATPase_dom"/>
</dbReference>
<dbReference type="Gene3D" id="3.30.565.10">
    <property type="entry name" value="Histidine kinase-like ATPase, C-terminal domain"/>
    <property type="match status" value="1"/>
</dbReference>
<dbReference type="Pfam" id="PF07568">
    <property type="entry name" value="HisKA_2"/>
    <property type="match status" value="1"/>
</dbReference>
<dbReference type="InterPro" id="IPR011495">
    <property type="entry name" value="Sig_transdc_His_kin_sub2_dim/P"/>
</dbReference>
<dbReference type="Gene3D" id="3.30.450.20">
    <property type="entry name" value="PAS domain"/>
    <property type="match status" value="2"/>
</dbReference>
<evidence type="ECO:0000256" key="7">
    <source>
        <dbReference type="ARBA" id="ARBA00022840"/>
    </source>
</evidence>
<evidence type="ECO:0000259" key="10">
    <source>
        <dbReference type="PROSITE" id="PS50112"/>
    </source>
</evidence>
<dbReference type="InterPro" id="IPR000014">
    <property type="entry name" value="PAS"/>
</dbReference>
<accession>A0A8B2NMF1</accession>
<dbReference type="SUPFAM" id="SSF55785">
    <property type="entry name" value="PYP-like sensor domain (PAS domain)"/>
    <property type="match status" value="1"/>
</dbReference>
<evidence type="ECO:0000256" key="1">
    <source>
        <dbReference type="ARBA" id="ARBA00000085"/>
    </source>
</evidence>
<evidence type="ECO:0000256" key="3">
    <source>
        <dbReference type="ARBA" id="ARBA00022553"/>
    </source>
</evidence>
<name>A0A8B2NMF1_9HYPH</name>
<feature type="region of interest" description="Disordered" evidence="8">
    <location>
        <begin position="347"/>
        <end position="393"/>
    </location>
</feature>
<feature type="domain" description="PAS" evidence="10">
    <location>
        <begin position="8"/>
        <end position="56"/>
    </location>
</feature>
<dbReference type="Pfam" id="PF02518">
    <property type="entry name" value="HATPase_c"/>
    <property type="match status" value="1"/>
</dbReference>
<sequence length="393" mass="43120">MRMAVTDPSVHYRDIVNSMMSAMLVLDGELVVQFANLAYYQLFGGTESETLGHSIFNVHSEIWNQPALRPLLESVIPHDVDVRGFKLEQTFPVIGARVLNVSARRVTRAGAPTDQMLVKIEDVTNAEMAARAADESVEKTHAMMTEVHHRVKNNIASILSMLRIESRQLEDEAGRDVLQRIALRVESMGSLYELLAIHDNTGIVRLRPYFERVCHSIEQMATSEHTGWSIEVRGDDLPVSIDDAIALGAVVNELVANAAKYAFNGRQDIGSIRVLMQDRADEIHITVTDNGNGFDKDHVDPKSTGLGMRLVDMYLASLEGTIERESGHMGTSCFIRVPNRTRANDLASSGTLSAAPKEIRKPAIVRGGDRSANGASHPHKRHSEAGAAAPAAE</sequence>
<comment type="caution">
    <text evidence="11">The sequence shown here is derived from an EMBL/GenBank/DDBJ whole genome shotgun (WGS) entry which is preliminary data.</text>
</comment>
<gene>
    <name evidence="11" type="ORF">DLJ53_27905</name>
</gene>
<proteinExistence type="predicted"/>
<evidence type="ECO:0000256" key="5">
    <source>
        <dbReference type="ARBA" id="ARBA00022741"/>
    </source>
</evidence>
<evidence type="ECO:0000259" key="9">
    <source>
        <dbReference type="PROSITE" id="PS50109"/>
    </source>
</evidence>
<dbReference type="PANTHER" id="PTHR41523:SF8">
    <property type="entry name" value="ETHYLENE RESPONSE SENSOR PROTEIN"/>
    <property type="match status" value="1"/>
</dbReference>
<dbReference type="InterPro" id="IPR035965">
    <property type="entry name" value="PAS-like_dom_sf"/>
</dbReference>
<dbReference type="EC" id="2.7.13.3" evidence="2"/>
<dbReference type="GO" id="GO:0005524">
    <property type="term" value="F:ATP binding"/>
    <property type="evidence" value="ECO:0007669"/>
    <property type="project" value="UniProtKB-KW"/>
</dbReference>
<evidence type="ECO:0000256" key="8">
    <source>
        <dbReference type="SAM" id="MobiDB-lite"/>
    </source>
</evidence>
<feature type="domain" description="Histidine kinase" evidence="9">
    <location>
        <begin position="146"/>
        <end position="341"/>
    </location>
</feature>
<dbReference type="SMART" id="SM00387">
    <property type="entry name" value="HATPase_c"/>
    <property type="match status" value="1"/>
</dbReference>
<dbReference type="Pfam" id="PF13188">
    <property type="entry name" value="PAS_8"/>
    <property type="match status" value="1"/>
</dbReference>
<keyword evidence="5" id="KW-0547">Nucleotide-binding</keyword>
<organism evidence="11 12">
    <name type="scientific">Acuticoccus sediminis</name>
    <dbReference type="NCBI Taxonomy" id="2184697"/>
    <lineage>
        <taxon>Bacteria</taxon>
        <taxon>Pseudomonadati</taxon>
        <taxon>Pseudomonadota</taxon>
        <taxon>Alphaproteobacteria</taxon>
        <taxon>Hyphomicrobiales</taxon>
        <taxon>Amorphaceae</taxon>
        <taxon>Acuticoccus</taxon>
    </lineage>
</organism>
<keyword evidence="4" id="KW-0808">Transferase</keyword>
<reference evidence="11 12" key="1">
    <citation type="submission" date="2018-05" db="EMBL/GenBank/DDBJ databases">
        <title>Acuticoccus sediminis sp. nov., isolated from deep-sea sediment of Indian Ocean.</title>
        <authorList>
            <person name="Liu X."/>
            <person name="Lai Q."/>
            <person name="Du Y."/>
            <person name="Sun F."/>
            <person name="Zhang X."/>
            <person name="Wang S."/>
            <person name="Shao Z."/>
        </authorList>
    </citation>
    <scope>NUCLEOTIDE SEQUENCE [LARGE SCALE GENOMIC DNA]</scope>
    <source>
        <strain evidence="11 12">PTG4-2</strain>
    </source>
</reference>
<protein>
    <recommendedName>
        <fullName evidence="2">histidine kinase</fullName>
        <ecNumber evidence="2">2.7.13.3</ecNumber>
    </recommendedName>
</protein>
<keyword evidence="6" id="KW-0418">Kinase</keyword>
<dbReference type="PANTHER" id="PTHR41523">
    <property type="entry name" value="TWO-COMPONENT SYSTEM SENSOR PROTEIN"/>
    <property type="match status" value="1"/>
</dbReference>
<dbReference type="RefSeq" id="WP_111351501.1">
    <property type="nucleotide sequence ID" value="NZ_JAIWKD010000004.1"/>
</dbReference>
<dbReference type="SMART" id="SM00091">
    <property type="entry name" value="PAS"/>
    <property type="match status" value="1"/>
</dbReference>
<dbReference type="PROSITE" id="PS50109">
    <property type="entry name" value="HIS_KIN"/>
    <property type="match status" value="1"/>
</dbReference>
<keyword evidence="7" id="KW-0067">ATP-binding</keyword>
<keyword evidence="12" id="KW-1185">Reference proteome</keyword>
<dbReference type="GO" id="GO:0004673">
    <property type="term" value="F:protein histidine kinase activity"/>
    <property type="evidence" value="ECO:0007669"/>
    <property type="project" value="UniProtKB-EC"/>
</dbReference>
<evidence type="ECO:0000256" key="4">
    <source>
        <dbReference type="ARBA" id="ARBA00022679"/>
    </source>
</evidence>
<keyword evidence="3" id="KW-0597">Phosphoprotein</keyword>
<dbReference type="Proteomes" id="UP000249590">
    <property type="component" value="Unassembled WGS sequence"/>
</dbReference>
<dbReference type="AlphaFoldDB" id="A0A8B2NMF1"/>
<evidence type="ECO:0000256" key="6">
    <source>
        <dbReference type="ARBA" id="ARBA00022777"/>
    </source>
</evidence>
<evidence type="ECO:0000256" key="2">
    <source>
        <dbReference type="ARBA" id="ARBA00012438"/>
    </source>
</evidence>
<dbReference type="SUPFAM" id="SSF55874">
    <property type="entry name" value="ATPase domain of HSP90 chaperone/DNA topoisomerase II/histidine kinase"/>
    <property type="match status" value="1"/>
</dbReference>